<feature type="region of interest" description="Disordered" evidence="4">
    <location>
        <begin position="798"/>
        <end position="831"/>
    </location>
</feature>
<dbReference type="AlphaFoldDB" id="A0A815M915"/>
<keyword evidence="3" id="KW-0349">Heme</keyword>
<feature type="compositionally biased region" description="Low complexity" evidence="4">
    <location>
        <begin position="650"/>
        <end position="661"/>
    </location>
</feature>
<comment type="caution">
    <text evidence="6">The sequence shown here is derived from an EMBL/GenBank/DDBJ whole genome shotgun (WGS) entry which is preliminary data.</text>
</comment>
<gene>
    <name evidence="6" type="ORF">JYZ213_LOCUS38903</name>
</gene>
<accession>A0A815M915</accession>
<feature type="region of interest" description="Disordered" evidence="4">
    <location>
        <begin position="581"/>
        <end position="673"/>
    </location>
</feature>
<dbReference type="GO" id="GO:0009055">
    <property type="term" value="F:electron transfer activity"/>
    <property type="evidence" value="ECO:0007669"/>
    <property type="project" value="InterPro"/>
</dbReference>
<feature type="compositionally biased region" description="Basic residues" evidence="4">
    <location>
        <begin position="600"/>
        <end position="624"/>
    </location>
</feature>
<protein>
    <recommendedName>
        <fullName evidence="5">Cytochrome c domain-containing protein</fullName>
    </recommendedName>
</protein>
<evidence type="ECO:0000313" key="7">
    <source>
        <dbReference type="Proteomes" id="UP000663845"/>
    </source>
</evidence>
<dbReference type="InterPro" id="IPR009056">
    <property type="entry name" value="Cyt_c-like_dom"/>
</dbReference>
<keyword evidence="1 3" id="KW-0479">Metal-binding</keyword>
<proteinExistence type="predicted"/>
<evidence type="ECO:0000313" key="6">
    <source>
        <dbReference type="EMBL" id="CAF1419774.1"/>
    </source>
</evidence>
<dbReference type="GO" id="GO:0020037">
    <property type="term" value="F:heme binding"/>
    <property type="evidence" value="ECO:0007669"/>
    <property type="project" value="InterPro"/>
</dbReference>
<reference evidence="6" key="1">
    <citation type="submission" date="2021-02" db="EMBL/GenBank/DDBJ databases">
        <authorList>
            <person name="Nowell W R."/>
        </authorList>
    </citation>
    <scope>NUCLEOTIDE SEQUENCE</scope>
</reference>
<sequence length="831" mass="94057">MSRFIPSGYNRYSSQAYPDFSKQNKNHYNDKEFIGQRSFYSSFNPTQSYYQTPYIPNTRYSNNRYNHYRQPDVNSTSLIRPNLLYDRYQSQQTWPYINNTYKPHGRHFDNASFLPTSAETVPIAYNKPLGIQYEREIRYFPYPVYGNEGIEDFVSSDIYGYPTTLNYGGLPSAGLASFRNINTLPPKIRVIFIPQAPSQLQQPCANSLNVPPFLFSRMTQPNYGGLPSAGLASFRNINTLPPKIRVIFIPQAPSQLQQPCANSLNVPPFLFSRMTQPLCSLPLPPPLPQISSLPLTPCVQQMVMQQYSNPVATFPFTPNWQSPQSFAPTYPPPLQQPSMMPMPSCQAPPSFAPTYPALLQQPSMMPMPYCQAPPSFAPTYPALLQQPPMMPMPSCQAPPSFAPTCPPILQQPSAMPIPSFQAPQYASQPNIIPMLSSNTSPSLPYSNPVPSVPQQPNNDYPNICRACIPPPPPLNVSVTGHHLLQHCSACHHVPANNSNPNFRLSNDRGTPLLRHPIVQQYLPDPRTLQQCYHNNTYMTQSAYSHKLPPLPPGAVIISDEYIQKSDLAGAYHYSQKYPIQHQRVGSSTSQIRILPTYSVQKKRRHKDNSKKQRQKKYSHHHNQHRLTYDKSNDSIGVPYMKSPRNDNLHSSSEYSTSRSSSNTQHQNIDKNPYSERNLALKELSAMANMINLRYNHQTPDLRPTYQFHNYTSVDNNNSMPPDISNIPSRLSSTKKYDQYTRPLSSYFHSVKDESDLEREPSEQEDGYITRTHSSLTHSSLSSQPEQPKKRIINIHHLREDSPATLSTISEDPATANNVKDVDSDSTTSTVT</sequence>
<keyword evidence="2 3" id="KW-0408">Iron</keyword>
<dbReference type="GO" id="GO:0046872">
    <property type="term" value="F:metal ion binding"/>
    <property type="evidence" value="ECO:0007669"/>
    <property type="project" value="UniProtKB-KW"/>
</dbReference>
<evidence type="ECO:0000256" key="1">
    <source>
        <dbReference type="ARBA" id="ARBA00022723"/>
    </source>
</evidence>
<evidence type="ECO:0000256" key="3">
    <source>
        <dbReference type="PROSITE-ProRule" id="PRU00433"/>
    </source>
</evidence>
<evidence type="ECO:0000259" key="5">
    <source>
        <dbReference type="PROSITE" id="PS51007"/>
    </source>
</evidence>
<evidence type="ECO:0000256" key="2">
    <source>
        <dbReference type="ARBA" id="ARBA00023004"/>
    </source>
</evidence>
<evidence type="ECO:0000256" key="4">
    <source>
        <dbReference type="SAM" id="MobiDB-lite"/>
    </source>
</evidence>
<feature type="compositionally biased region" description="Polar residues" evidence="4">
    <location>
        <begin position="803"/>
        <end position="817"/>
    </location>
</feature>
<feature type="domain" description="Cytochrome c" evidence="5">
    <location>
        <begin position="475"/>
        <end position="578"/>
    </location>
</feature>
<dbReference type="PROSITE" id="PS51007">
    <property type="entry name" value="CYTC"/>
    <property type="match status" value="1"/>
</dbReference>
<organism evidence="6 7">
    <name type="scientific">Adineta steineri</name>
    <dbReference type="NCBI Taxonomy" id="433720"/>
    <lineage>
        <taxon>Eukaryota</taxon>
        <taxon>Metazoa</taxon>
        <taxon>Spiralia</taxon>
        <taxon>Gnathifera</taxon>
        <taxon>Rotifera</taxon>
        <taxon>Eurotatoria</taxon>
        <taxon>Bdelloidea</taxon>
        <taxon>Adinetida</taxon>
        <taxon>Adinetidae</taxon>
        <taxon>Adineta</taxon>
    </lineage>
</organism>
<dbReference type="Proteomes" id="UP000663845">
    <property type="component" value="Unassembled WGS sequence"/>
</dbReference>
<dbReference type="EMBL" id="CAJNOG010001197">
    <property type="protein sequence ID" value="CAF1419774.1"/>
    <property type="molecule type" value="Genomic_DNA"/>
</dbReference>
<name>A0A815M915_9BILA</name>